<dbReference type="PANTHER" id="PTHR35908:SF1">
    <property type="entry name" value="CONSERVED PROTEIN"/>
    <property type="match status" value="1"/>
</dbReference>
<dbReference type="AlphaFoldDB" id="A0A8T6RBZ8"/>
<dbReference type="RefSeq" id="WP_165567073.1">
    <property type="nucleotide sequence ID" value="NZ_SAYU02000139.1"/>
</dbReference>
<proteinExistence type="predicted"/>
<reference evidence="3" key="1">
    <citation type="submission" date="2020-03" db="EMBL/GenBank/DDBJ databases">
        <title>Phycicoccus flavus sp. nov., a novel endophytic actinobacterium isolated from branch of Kandelia candel.</title>
        <authorList>
            <person name="Tuo L."/>
        </authorList>
    </citation>
    <scope>NUCLEOTIDE SEQUENCE</scope>
    <source>
        <strain evidence="3">CMS6Z-2</strain>
    </source>
</reference>
<organism evidence="3 4">
    <name type="scientific">Phycicoccus flavus</name>
    <dbReference type="NCBI Taxonomy" id="2502783"/>
    <lineage>
        <taxon>Bacteria</taxon>
        <taxon>Bacillati</taxon>
        <taxon>Actinomycetota</taxon>
        <taxon>Actinomycetes</taxon>
        <taxon>Micrococcales</taxon>
        <taxon>Intrasporangiaceae</taxon>
        <taxon>Phycicoccus</taxon>
    </lineage>
</organism>
<keyword evidence="4" id="KW-1185">Reference proteome</keyword>
<comment type="caution">
    <text evidence="3">The sequence shown here is derived from an EMBL/GenBank/DDBJ whole genome shotgun (WGS) entry which is preliminary data.</text>
</comment>
<feature type="domain" description="Glyoxalase-like" evidence="2">
    <location>
        <begin position="15"/>
        <end position="114"/>
    </location>
</feature>
<dbReference type="InterPro" id="IPR029068">
    <property type="entry name" value="Glyas_Bleomycin-R_OHBP_Dase"/>
</dbReference>
<dbReference type="PANTHER" id="PTHR35908">
    <property type="entry name" value="HYPOTHETICAL FUSION PROTEIN"/>
    <property type="match status" value="1"/>
</dbReference>
<evidence type="ECO:0000313" key="3">
    <source>
        <dbReference type="EMBL" id="NHA70345.1"/>
    </source>
</evidence>
<dbReference type="Gene3D" id="3.10.180.10">
    <property type="entry name" value="2,3-Dihydroxybiphenyl 1,2-Dioxygenase, domain 1"/>
    <property type="match status" value="1"/>
</dbReference>
<protein>
    <submittedName>
        <fullName evidence="3">Glyoxalase/bleomycin resistance/dioxygenase family protein</fullName>
    </submittedName>
</protein>
<dbReference type="SUPFAM" id="SSF54593">
    <property type="entry name" value="Glyoxalase/Bleomycin resistance protein/Dihydroxybiphenyl dioxygenase"/>
    <property type="match status" value="1"/>
</dbReference>
<name>A0A8T6RBZ8_9MICO</name>
<gene>
    <name evidence="3" type="ORF">EPD83_020190</name>
</gene>
<evidence type="ECO:0000313" key="4">
    <source>
        <dbReference type="Proteomes" id="UP000287866"/>
    </source>
</evidence>
<dbReference type="Pfam" id="PF18029">
    <property type="entry name" value="Glyoxalase_6"/>
    <property type="match status" value="1"/>
</dbReference>
<dbReference type="EMBL" id="SAYU02000139">
    <property type="protein sequence ID" value="NHA70345.1"/>
    <property type="molecule type" value="Genomic_DNA"/>
</dbReference>
<dbReference type="Proteomes" id="UP000287866">
    <property type="component" value="Unassembled WGS sequence"/>
</dbReference>
<evidence type="ECO:0000256" key="1">
    <source>
        <dbReference type="SAM" id="MobiDB-lite"/>
    </source>
</evidence>
<feature type="region of interest" description="Disordered" evidence="1">
    <location>
        <begin position="32"/>
        <end position="54"/>
    </location>
</feature>
<sequence>MHRSRIGVALLDHPAETYDAAAAFWAGAVGRERGRADAPPEEDPYESLGPQAGGLLLELQRTGSGTPPRVHLDIETDDVEAELARVTALGATVTTRHEEWAVLADPGGMPFCVVPVQTGDAFEEHAVTWP</sequence>
<accession>A0A8T6RBZ8</accession>
<evidence type="ECO:0000259" key="2">
    <source>
        <dbReference type="Pfam" id="PF18029"/>
    </source>
</evidence>
<dbReference type="InterPro" id="IPR041581">
    <property type="entry name" value="Glyoxalase_6"/>
</dbReference>